<protein>
    <recommendedName>
        <fullName evidence="2">TFIIS-type domain-containing protein</fullName>
    </recommendedName>
</protein>
<sequence>MAIKIMMCDCRSEYQDEVYGKGKRVFNECRKHDKKEYIKYRCTVCGKIRE</sequence>
<proteinExistence type="predicted"/>
<evidence type="ECO:0008006" key="2">
    <source>
        <dbReference type="Google" id="ProtNLM"/>
    </source>
</evidence>
<organism evidence="1">
    <name type="scientific">viral metagenome</name>
    <dbReference type="NCBI Taxonomy" id="1070528"/>
    <lineage>
        <taxon>unclassified sequences</taxon>
        <taxon>metagenomes</taxon>
        <taxon>organismal metagenomes</taxon>
    </lineage>
</organism>
<evidence type="ECO:0000313" key="1">
    <source>
        <dbReference type="EMBL" id="QJA92868.1"/>
    </source>
</evidence>
<accession>A0A6M3LIF9</accession>
<name>A0A6M3LIF9_9ZZZZ</name>
<dbReference type="EMBL" id="MT143102">
    <property type="protein sequence ID" value="QJA92868.1"/>
    <property type="molecule type" value="Genomic_DNA"/>
</dbReference>
<reference evidence="1" key="1">
    <citation type="submission" date="2020-03" db="EMBL/GenBank/DDBJ databases">
        <title>The deep terrestrial virosphere.</title>
        <authorList>
            <person name="Holmfeldt K."/>
            <person name="Nilsson E."/>
            <person name="Simone D."/>
            <person name="Lopez-Fernandez M."/>
            <person name="Wu X."/>
            <person name="de Brujin I."/>
            <person name="Lundin D."/>
            <person name="Andersson A."/>
            <person name="Bertilsson S."/>
            <person name="Dopson M."/>
        </authorList>
    </citation>
    <scope>NUCLEOTIDE SEQUENCE</scope>
    <source>
        <strain evidence="1">MM415B04442</strain>
    </source>
</reference>
<gene>
    <name evidence="1" type="ORF">MM415B04442_0014</name>
</gene>
<dbReference type="AlphaFoldDB" id="A0A6M3LIF9"/>